<dbReference type="Proteomes" id="UP000485058">
    <property type="component" value="Unassembled WGS sequence"/>
</dbReference>
<keyword evidence="2" id="KW-1185">Reference proteome</keyword>
<dbReference type="EMBL" id="BLLF01003111">
    <property type="protein sequence ID" value="GFH26380.1"/>
    <property type="molecule type" value="Genomic_DNA"/>
</dbReference>
<evidence type="ECO:0000313" key="1">
    <source>
        <dbReference type="EMBL" id="GFH26380.1"/>
    </source>
</evidence>
<proteinExistence type="predicted"/>
<evidence type="ECO:0000313" key="2">
    <source>
        <dbReference type="Proteomes" id="UP000485058"/>
    </source>
</evidence>
<name>A0A699ZYQ0_HAELA</name>
<comment type="caution">
    <text evidence="1">The sequence shown here is derived from an EMBL/GenBank/DDBJ whole genome shotgun (WGS) entry which is preliminary data.</text>
</comment>
<gene>
    <name evidence="1" type="ORF">HaLaN_24523</name>
</gene>
<protein>
    <submittedName>
        <fullName evidence="1">Magnesium chelatase</fullName>
    </submittedName>
</protein>
<accession>A0A699ZYQ0</accession>
<reference evidence="1 2" key="1">
    <citation type="submission" date="2020-02" db="EMBL/GenBank/DDBJ databases">
        <title>Draft genome sequence of Haematococcus lacustris strain NIES-144.</title>
        <authorList>
            <person name="Morimoto D."/>
            <person name="Nakagawa S."/>
            <person name="Yoshida T."/>
            <person name="Sawayama S."/>
        </authorList>
    </citation>
    <scope>NUCLEOTIDE SEQUENCE [LARGE SCALE GENOMIC DNA]</scope>
    <source>
        <strain evidence="1 2">NIES-144</strain>
    </source>
</reference>
<organism evidence="1 2">
    <name type="scientific">Haematococcus lacustris</name>
    <name type="common">Green alga</name>
    <name type="synonym">Haematococcus pluvialis</name>
    <dbReference type="NCBI Taxonomy" id="44745"/>
    <lineage>
        <taxon>Eukaryota</taxon>
        <taxon>Viridiplantae</taxon>
        <taxon>Chlorophyta</taxon>
        <taxon>core chlorophytes</taxon>
        <taxon>Chlorophyceae</taxon>
        <taxon>CS clade</taxon>
        <taxon>Chlamydomonadales</taxon>
        <taxon>Haematococcaceae</taxon>
        <taxon>Haematococcus</taxon>
    </lineage>
</organism>
<sequence length="197" mass="21511">MPRFRAAGGRRGSHAILLGHAYPVGHITHVVLDMRGASTSSHCTRGFCASKSCISTRPFKLRATPPLQPLPPLPQCKHFVNLTNGVEALPMLQDLGLSFRCAAANFVSCAVPGPPGPSTLVYDAGSRIPEWGVPRAVWQGLTFARWALTRLWLGPEAATVCGALCPDCRPQHHRHFRDASRQLQRKYQETPQVGKCV</sequence>
<dbReference type="AlphaFoldDB" id="A0A699ZYQ0"/>